<sequence>MVHSNFGSSRVPRQRLGSRNMVRMVRPWLLLLSRWAVPLAEATASAGCGPFGGAARSEADVGREQECEHASIGFEALQTASALSKSRHMLKRDAGGTERSQLSGVEGNPYVRGPNIYLADLVDLDNYWGYCLDIAGSPPHPQCDSIQGHTCKSDGADTQFRFDPDTGSIVSQNFNGICNPMYDGEQDGRIWQADLNNTRGGCLRVAGSLEAGTQLVMVECRAPDSLQKFRYTPSRQFAVVDTSLCLVLGQERAEQDGFSSRTAELQDCASWPAELSTWEVITSTHEKYYPESSPSMAWIGVNSEQARGDPLPL</sequence>
<evidence type="ECO:0008006" key="4">
    <source>
        <dbReference type="Google" id="ProtNLM"/>
    </source>
</evidence>
<gene>
    <name evidence="2" type="ORF">PCOR1329_LOCUS11155</name>
</gene>
<comment type="caution">
    <text evidence="2">The sequence shown here is derived from an EMBL/GenBank/DDBJ whole genome shotgun (WGS) entry which is preliminary data.</text>
</comment>
<dbReference type="SUPFAM" id="SSF50370">
    <property type="entry name" value="Ricin B-like lectins"/>
    <property type="match status" value="1"/>
</dbReference>
<feature type="chain" id="PRO_5046138841" description="Ricin B lectin domain-containing protein" evidence="1">
    <location>
        <begin position="43"/>
        <end position="313"/>
    </location>
</feature>
<dbReference type="EMBL" id="CAUYUJ010003207">
    <property type="protein sequence ID" value="CAK0804307.1"/>
    <property type="molecule type" value="Genomic_DNA"/>
</dbReference>
<keyword evidence="3" id="KW-1185">Reference proteome</keyword>
<proteinExistence type="predicted"/>
<evidence type="ECO:0000313" key="2">
    <source>
        <dbReference type="EMBL" id="CAK0804307.1"/>
    </source>
</evidence>
<accession>A0ABN9QEF5</accession>
<keyword evidence="1" id="KW-0732">Signal</keyword>
<evidence type="ECO:0000256" key="1">
    <source>
        <dbReference type="SAM" id="SignalP"/>
    </source>
</evidence>
<feature type="signal peptide" evidence="1">
    <location>
        <begin position="1"/>
        <end position="42"/>
    </location>
</feature>
<dbReference type="PROSITE" id="PS50231">
    <property type="entry name" value="RICIN_B_LECTIN"/>
    <property type="match status" value="2"/>
</dbReference>
<name>A0ABN9QEF5_9DINO</name>
<dbReference type="Gene3D" id="2.80.10.50">
    <property type="match status" value="1"/>
</dbReference>
<organism evidence="2 3">
    <name type="scientific">Prorocentrum cordatum</name>
    <dbReference type="NCBI Taxonomy" id="2364126"/>
    <lineage>
        <taxon>Eukaryota</taxon>
        <taxon>Sar</taxon>
        <taxon>Alveolata</taxon>
        <taxon>Dinophyceae</taxon>
        <taxon>Prorocentrales</taxon>
        <taxon>Prorocentraceae</taxon>
        <taxon>Prorocentrum</taxon>
    </lineage>
</organism>
<dbReference type="InterPro" id="IPR035992">
    <property type="entry name" value="Ricin_B-like_lectins"/>
</dbReference>
<reference evidence="2" key="1">
    <citation type="submission" date="2023-10" db="EMBL/GenBank/DDBJ databases">
        <authorList>
            <person name="Chen Y."/>
            <person name="Shah S."/>
            <person name="Dougan E. K."/>
            <person name="Thang M."/>
            <person name="Chan C."/>
        </authorList>
    </citation>
    <scope>NUCLEOTIDE SEQUENCE [LARGE SCALE GENOMIC DNA]</scope>
</reference>
<protein>
    <recommendedName>
        <fullName evidence="4">Ricin B lectin domain-containing protein</fullName>
    </recommendedName>
</protein>
<evidence type="ECO:0000313" key="3">
    <source>
        <dbReference type="Proteomes" id="UP001189429"/>
    </source>
</evidence>
<dbReference type="Proteomes" id="UP001189429">
    <property type="component" value="Unassembled WGS sequence"/>
</dbReference>